<dbReference type="Proteomes" id="UP000756921">
    <property type="component" value="Unassembled WGS sequence"/>
</dbReference>
<feature type="domain" description="Response regulatory" evidence="4">
    <location>
        <begin position="28"/>
        <end position="153"/>
    </location>
</feature>
<protein>
    <submittedName>
        <fullName evidence="5">Two-component system protein A 2</fullName>
    </submittedName>
</protein>
<evidence type="ECO:0000256" key="3">
    <source>
        <dbReference type="PROSITE-ProRule" id="PRU00169"/>
    </source>
</evidence>
<sequence length="158" mass="17103">MAQPTVDTSAQQNPSPNHCPKVGSTGIFILVVDDNSINRIVSLKILERHGHAVATVDNGQEVLDYLCKTSGNCQPDMVFMDTSMPVMDGYEATRRIRSDAGLFDEGIRTVPIIGLTANALPGIGERILEAGMDDYICVPIHPRDLQIAVMRGISPTDP</sequence>
<name>A0A9P6GT83_9PLEO</name>
<comment type="caution">
    <text evidence="5">The sequence shown here is derived from an EMBL/GenBank/DDBJ whole genome shotgun (WGS) entry which is preliminary data.</text>
</comment>
<keyword evidence="1 3" id="KW-0597">Phosphoprotein</keyword>
<evidence type="ECO:0000256" key="1">
    <source>
        <dbReference type="ARBA" id="ARBA00022553"/>
    </source>
</evidence>
<proteinExistence type="predicted"/>
<evidence type="ECO:0000256" key="2">
    <source>
        <dbReference type="ARBA" id="ARBA00023012"/>
    </source>
</evidence>
<dbReference type="AlphaFoldDB" id="A0A9P6GT83"/>
<dbReference type="GO" id="GO:0000160">
    <property type="term" value="P:phosphorelay signal transduction system"/>
    <property type="evidence" value="ECO:0007669"/>
    <property type="project" value="UniProtKB-KW"/>
</dbReference>
<dbReference type="CDD" id="cd17546">
    <property type="entry name" value="REC_hyHK_CKI1_RcsC-like"/>
    <property type="match status" value="1"/>
</dbReference>
<evidence type="ECO:0000259" key="4">
    <source>
        <dbReference type="PROSITE" id="PS50110"/>
    </source>
</evidence>
<dbReference type="InterPro" id="IPR001789">
    <property type="entry name" value="Sig_transdc_resp-reg_receiver"/>
</dbReference>
<organism evidence="5 6">
    <name type="scientific">Paraphaeosphaeria minitans</name>
    <dbReference type="NCBI Taxonomy" id="565426"/>
    <lineage>
        <taxon>Eukaryota</taxon>
        <taxon>Fungi</taxon>
        <taxon>Dikarya</taxon>
        <taxon>Ascomycota</taxon>
        <taxon>Pezizomycotina</taxon>
        <taxon>Dothideomycetes</taxon>
        <taxon>Pleosporomycetidae</taxon>
        <taxon>Pleosporales</taxon>
        <taxon>Massarineae</taxon>
        <taxon>Didymosphaeriaceae</taxon>
        <taxon>Paraphaeosphaeria</taxon>
    </lineage>
</organism>
<dbReference type="Pfam" id="PF00072">
    <property type="entry name" value="Response_reg"/>
    <property type="match status" value="1"/>
</dbReference>
<evidence type="ECO:0000313" key="6">
    <source>
        <dbReference type="Proteomes" id="UP000756921"/>
    </source>
</evidence>
<dbReference type="PROSITE" id="PS50110">
    <property type="entry name" value="RESPONSE_REGULATORY"/>
    <property type="match status" value="1"/>
</dbReference>
<dbReference type="SMART" id="SM00448">
    <property type="entry name" value="REC"/>
    <property type="match status" value="1"/>
</dbReference>
<gene>
    <name evidence="5" type="ORF">PMIN01_00991</name>
</gene>
<dbReference type="SUPFAM" id="SSF52172">
    <property type="entry name" value="CheY-like"/>
    <property type="match status" value="1"/>
</dbReference>
<keyword evidence="6" id="KW-1185">Reference proteome</keyword>
<dbReference type="EMBL" id="WJXW01000001">
    <property type="protein sequence ID" value="KAF9741452.1"/>
    <property type="molecule type" value="Genomic_DNA"/>
</dbReference>
<evidence type="ECO:0000313" key="5">
    <source>
        <dbReference type="EMBL" id="KAF9741452.1"/>
    </source>
</evidence>
<dbReference type="OrthoDB" id="3751929at2759"/>
<dbReference type="PANTHER" id="PTHR45339:SF1">
    <property type="entry name" value="HYBRID SIGNAL TRANSDUCTION HISTIDINE KINASE J"/>
    <property type="match status" value="1"/>
</dbReference>
<accession>A0A9P6GT83</accession>
<dbReference type="PANTHER" id="PTHR45339">
    <property type="entry name" value="HYBRID SIGNAL TRANSDUCTION HISTIDINE KINASE J"/>
    <property type="match status" value="1"/>
</dbReference>
<dbReference type="Gene3D" id="3.40.50.2300">
    <property type="match status" value="1"/>
</dbReference>
<feature type="modified residue" description="4-aspartylphosphate" evidence="3">
    <location>
        <position position="81"/>
    </location>
</feature>
<reference evidence="5" key="1">
    <citation type="journal article" date="2020" name="Mol. Plant Microbe Interact.">
        <title>Genome Sequence of the Biocontrol Agent Coniothyrium minitans strain Conio (IMI 134523).</title>
        <authorList>
            <person name="Patel D."/>
            <person name="Shittu T.A."/>
            <person name="Baroncelli R."/>
            <person name="Muthumeenakshi S."/>
            <person name="Osborne T.H."/>
            <person name="Janganan T.K."/>
            <person name="Sreenivasaprasad S."/>
        </authorList>
    </citation>
    <scope>NUCLEOTIDE SEQUENCE</scope>
    <source>
        <strain evidence="5">Conio</strain>
    </source>
</reference>
<dbReference type="InterPro" id="IPR011006">
    <property type="entry name" value="CheY-like_superfamily"/>
</dbReference>
<keyword evidence="2" id="KW-0902">Two-component regulatory system</keyword>